<evidence type="ECO:0000313" key="3">
    <source>
        <dbReference type="EMBL" id="KAF6207353.1"/>
    </source>
</evidence>
<organism evidence="3 4">
    <name type="scientific">Apolygus lucorum</name>
    <name type="common">Small green plant bug</name>
    <name type="synonym">Lygocoris lucorum</name>
    <dbReference type="NCBI Taxonomy" id="248454"/>
    <lineage>
        <taxon>Eukaryota</taxon>
        <taxon>Metazoa</taxon>
        <taxon>Ecdysozoa</taxon>
        <taxon>Arthropoda</taxon>
        <taxon>Hexapoda</taxon>
        <taxon>Insecta</taxon>
        <taxon>Pterygota</taxon>
        <taxon>Neoptera</taxon>
        <taxon>Paraneoptera</taxon>
        <taxon>Hemiptera</taxon>
        <taxon>Heteroptera</taxon>
        <taxon>Panheteroptera</taxon>
        <taxon>Cimicomorpha</taxon>
        <taxon>Miridae</taxon>
        <taxon>Mirini</taxon>
        <taxon>Apolygus</taxon>
    </lineage>
</organism>
<feature type="region of interest" description="Disordered" evidence="1">
    <location>
        <begin position="354"/>
        <end position="385"/>
    </location>
</feature>
<protein>
    <recommendedName>
        <fullName evidence="2">Nonstructural protein WIV domain-containing protein</fullName>
    </recommendedName>
</protein>
<evidence type="ECO:0000259" key="2">
    <source>
        <dbReference type="Pfam" id="PF22532"/>
    </source>
</evidence>
<sequence length="413" mass="45406">MAVQRGVYLYDAANFFSDAECETIAGVRVKKKDGKYAVLSQAAQAVFTDSNQYMQFSDNTTHLEVLPDGVKLKLMARRQVVEICRELVIYWPSLVSGPSKGEQMPSAKWKHQKLTLLMKSRRYRGKAENFNPDKARKGKAKPPPSKTASERKAGPSSAEVTPSHQDLPQKPTLSGMIGEMVDAGGKTTELEIPPLPVAQAGGHGGYHAAAEDTHNLFEEVPCLGVAADAVMALQVQNQQANYRIGVPAGAMLTNNLAGSAPLIAPPRDEIKRRLAGQGIMANAFPEFSVNTRLNVKYMRQISDIIGSFITFRNEKLVIDNMTNDGGDSQVIQTHPIDQDQRCDAWNEDCRRTKIREHGSSSRHRSSGGFRLPDVQGTRSRSRRHSSKSILELCELKSTNASPMGTQDALCRMV</sequence>
<gene>
    <name evidence="3" type="ORF">GE061_018594</name>
</gene>
<feature type="domain" description="Nonstructural protein WIV" evidence="2">
    <location>
        <begin position="4"/>
        <end position="45"/>
    </location>
</feature>
<proteinExistence type="predicted"/>
<dbReference type="Proteomes" id="UP000466442">
    <property type="component" value="Unassembled WGS sequence"/>
</dbReference>
<feature type="region of interest" description="Disordered" evidence="1">
    <location>
        <begin position="121"/>
        <end position="172"/>
    </location>
</feature>
<keyword evidence="4" id="KW-1185">Reference proteome</keyword>
<dbReference type="OrthoDB" id="7553303at2759"/>
<evidence type="ECO:0000256" key="1">
    <source>
        <dbReference type="SAM" id="MobiDB-lite"/>
    </source>
</evidence>
<accession>A0A8S9XEG9</accession>
<comment type="caution">
    <text evidence="3">The sequence shown here is derived from an EMBL/GenBank/DDBJ whole genome shotgun (WGS) entry which is preliminary data.</text>
</comment>
<dbReference type="Pfam" id="PF22532">
    <property type="entry name" value="WIV_dom"/>
    <property type="match status" value="1"/>
</dbReference>
<evidence type="ECO:0000313" key="4">
    <source>
        <dbReference type="Proteomes" id="UP000466442"/>
    </source>
</evidence>
<dbReference type="EMBL" id="WIXP02000008">
    <property type="protein sequence ID" value="KAF6207353.1"/>
    <property type="molecule type" value="Genomic_DNA"/>
</dbReference>
<dbReference type="AlphaFoldDB" id="A0A8S9XEG9"/>
<reference evidence="3" key="1">
    <citation type="journal article" date="2021" name="Mol. Ecol. Resour.">
        <title>Apolygus lucorum genome provides insights into omnivorousness and mesophyll feeding.</title>
        <authorList>
            <person name="Liu Y."/>
            <person name="Liu H."/>
            <person name="Wang H."/>
            <person name="Huang T."/>
            <person name="Liu B."/>
            <person name="Yang B."/>
            <person name="Yin L."/>
            <person name="Li B."/>
            <person name="Zhang Y."/>
            <person name="Zhang S."/>
            <person name="Jiang F."/>
            <person name="Zhang X."/>
            <person name="Ren Y."/>
            <person name="Wang B."/>
            <person name="Wang S."/>
            <person name="Lu Y."/>
            <person name="Wu K."/>
            <person name="Fan W."/>
            <person name="Wang G."/>
        </authorList>
    </citation>
    <scope>NUCLEOTIDE SEQUENCE</scope>
    <source>
        <strain evidence="3">12Hb</strain>
    </source>
</reference>
<feature type="compositionally biased region" description="Basic and acidic residues" evidence="1">
    <location>
        <begin position="125"/>
        <end position="135"/>
    </location>
</feature>
<dbReference type="InterPro" id="IPR054449">
    <property type="entry name" value="WIV_dom"/>
</dbReference>
<name>A0A8S9XEG9_APOLU</name>